<evidence type="ECO:0000256" key="1">
    <source>
        <dbReference type="ARBA" id="ARBA00004651"/>
    </source>
</evidence>
<protein>
    <submittedName>
        <fullName evidence="7">Flippase</fullName>
    </submittedName>
</protein>
<evidence type="ECO:0000313" key="8">
    <source>
        <dbReference type="Proteomes" id="UP001597076"/>
    </source>
</evidence>
<accession>A0ABD6BCJ7</accession>
<dbReference type="PANTHER" id="PTHR30250">
    <property type="entry name" value="PST FAMILY PREDICTED COLANIC ACID TRANSPORTER"/>
    <property type="match status" value="1"/>
</dbReference>
<feature type="transmembrane region" description="Helical" evidence="6">
    <location>
        <begin position="149"/>
        <end position="182"/>
    </location>
</feature>
<keyword evidence="5 6" id="KW-0472">Membrane</keyword>
<feature type="transmembrane region" description="Helical" evidence="6">
    <location>
        <begin position="208"/>
        <end position="231"/>
    </location>
</feature>
<dbReference type="Pfam" id="PF01943">
    <property type="entry name" value="Polysacc_synt"/>
    <property type="match status" value="1"/>
</dbReference>
<dbReference type="AlphaFoldDB" id="A0ABD6BCJ7"/>
<feature type="transmembrane region" description="Helical" evidence="6">
    <location>
        <begin position="41"/>
        <end position="63"/>
    </location>
</feature>
<comment type="caution">
    <text evidence="7">The sequence shown here is derived from an EMBL/GenBank/DDBJ whole genome shotgun (WGS) entry which is preliminary data.</text>
</comment>
<dbReference type="RefSeq" id="WP_390284743.1">
    <property type="nucleotide sequence ID" value="NZ_JBHUDI010000003.1"/>
</dbReference>
<feature type="transmembrane region" description="Helical" evidence="6">
    <location>
        <begin position="75"/>
        <end position="97"/>
    </location>
</feature>
<dbReference type="GO" id="GO:0005886">
    <property type="term" value="C:plasma membrane"/>
    <property type="evidence" value="ECO:0007669"/>
    <property type="project" value="UniProtKB-SubCell"/>
</dbReference>
<feature type="transmembrane region" description="Helical" evidence="6">
    <location>
        <begin position="408"/>
        <end position="428"/>
    </location>
</feature>
<evidence type="ECO:0000256" key="4">
    <source>
        <dbReference type="ARBA" id="ARBA00022989"/>
    </source>
</evidence>
<feature type="transmembrane region" description="Helical" evidence="6">
    <location>
        <begin position="374"/>
        <end position="396"/>
    </location>
</feature>
<gene>
    <name evidence="7" type="ORF">ACFR99_04440</name>
</gene>
<evidence type="ECO:0000256" key="2">
    <source>
        <dbReference type="ARBA" id="ARBA00022475"/>
    </source>
</evidence>
<feature type="transmembrane region" description="Helical" evidence="6">
    <location>
        <begin position="12"/>
        <end position="29"/>
    </location>
</feature>
<evidence type="ECO:0000256" key="5">
    <source>
        <dbReference type="ARBA" id="ARBA00023136"/>
    </source>
</evidence>
<dbReference type="InterPro" id="IPR050833">
    <property type="entry name" value="Poly_Biosynth_Transport"/>
</dbReference>
<feature type="transmembrane region" description="Helical" evidence="6">
    <location>
        <begin position="243"/>
        <end position="264"/>
    </location>
</feature>
<feature type="transmembrane region" description="Helical" evidence="6">
    <location>
        <begin position="349"/>
        <end position="368"/>
    </location>
</feature>
<dbReference type="Proteomes" id="UP001597076">
    <property type="component" value="Unassembled WGS sequence"/>
</dbReference>
<organism evidence="7 8">
    <name type="scientific">Haloarchaeobius amylolyticus</name>
    <dbReference type="NCBI Taxonomy" id="1198296"/>
    <lineage>
        <taxon>Archaea</taxon>
        <taxon>Methanobacteriati</taxon>
        <taxon>Methanobacteriota</taxon>
        <taxon>Stenosarchaea group</taxon>
        <taxon>Halobacteria</taxon>
        <taxon>Halobacteriales</taxon>
        <taxon>Halorubellaceae</taxon>
        <taxon>Haloarchaeobius</taxon>
    </lineage>
</organism>
<keyword evidence="4 6" id="KW-1133">Transmembrane helix</keyword>
<comment type="subcellular location">
    <subcellularLocation>
        <location evidence="1">Cell membrane</location>
        <topology evidence="1">Multi-pass membrane protein</topology>
    </subcellularLocation>
</comment>
<keyword evidence="8" id="KW-1185">Reference proteome</keyword>
<feature type="transmembrane region" description="Helical" evidence="6">
    <location>
        <begin position="285"/>
        <end position="310"/>
    </location>
</feature>
<proteinExistence type="predicted"/>
<feature type="transmembrane region" description="Helical" evidence="6">
    <location>
        <begin position="434"/>
        <end position="454"/>
    </location>
</feature>
<dbReference type="InterPro" id="IPR002797">
    <property type="entry name" value="Polysacc_synth"/>
</dbReference>
<reference evidence="7 8" key="1">
    <citation type="journal article" date="2019" name="Int. J. Syst. Evol. Microbiol.">
        <title>The Global Catalogue of Microorganisms (GCM) 10K type strain sequencing project: providing services to taxonomists for standard genome sequencing and annotation.</title>
        <authorList>
            <consortium name="The Broad Institute Genomics Platform"/>
            <consortium name="The Broad Institute Genome Sequencing Center for Infectious Disease"/>
            <person name="Wu L."/>
            <person name="Ma J."/>
        </authorList>
    </citation>
    <scope>NUCLEOTIDE SEQUENCE [LARGE SCALE GENOMIC DNA]</scope>
    <source>
        <strain evidence="7 8">CGMCC 1.12230</strain>
    </source>
</reference>
<name>A0ABD6BCJ7_9EURY</name>
<dbReference type="PANTHER" id="PTHR30250:SF11">
    <property type="entry name" value="O-ANTIGEN TRANSPORTER-RELATED"/>
    <property type="match status" value="1"/>
</dbReference>
<dbReference type="EMBL" id="JBHUDI010000003">
    <property type="protein sequence ID" value="MFD1562792.1"/>
    <property type="molecule type" value="Genomic_DNA"/>
</dbReference>
<sequence length="472" mass="51979">MNLSRSSAKLFLSQILSKFLGFVGLIFFARELGANQLGIFFLYQALLGILAIPTDFGIRFSLVKRLSESGTSYEFISSAIILKSILLFPICAAILIFRQVINQYLGAELALLLVVGLILQEFANLSISILKGELRVGLTALPTLSQHFIYVIVGAILIFIFQFGVYSLVYAQLLGLFIMMVLALHRSSVELKPPSYVHSKSLINYSKYAFISSIGGLLFNWFDVIAIGYFLTQTDVGAYETAWRVSGIVMLLSTAIATSIFPQISKWNEEGETARIEAVFTKSIIPSLMLIIPSFFGVLLLSNDILTFVFGQEYNIASKVLIILMVSKIFQGVHKIAGQSLLGINQPNLAARSSAISLVLNLVLNILLVWKIGIVGAAIGTVAATLVNNILHVYYLSKFIAIEMPWKNIRWCILSSVIMSVVVYVYKISIGVESLISVFSVVIVGAVVYGLMLLSSKDLREKSFSVLRGSIY</sequence>
<evidence type="ECO:0000256" key="3">
    <source>
        <dbReference type="ARBA" id="ARBA00022692"/>
    </source>
</evidence>
<evidence type="ECO:0000256" key="6">
    <source>
        <dbReference type="SAM" id="Phobius"/>
    </source>
</evidence>
<keyword evidence="2" id="KW-1003">Cell membrane</keyword>
<keyword evidence="3 6" id="KW-0812">Transmembrane</keyword>
<feature type="transmembrane region" description="Helical" evidence="6">
    <location>
        <begin position="109"/>
        <end position="129"/>
    </location>
</feature>
<dbReference type="CDD" id="cd13128">
    <property type="entry name" value="MATE_Wzx_like"/>
    <property type="match status" value="1"/>
</dbReference>
<evidence type="ECO:0000313" key="7">
    <source>
        <dbReference type="EMBL" id="MFD1562792.1"/>
    </source>
</evidence>